<comment type="similarity">
    <text evidence="2">Belongs to the binding-protein-dependent transport system permease family. HisMQ subfamily.</text>
</comment>
<evidence type="ECO:0000313" key="11">
    <source>
        <dbReference type="EMBL" id="MFL4470314.1"/>
    </source>
</evidence>
<evidence type="ECO:0000256" key="2">
    <source>
        <dbReference type="ARBA" id="ARBA00010072"/>
    </source>
</evidence>
<reference evidence="11 12" key="1">
    <citation type="submission" date="2024-08" db="EMBL/GenBank/DDBJ databases">
        <title>Tateyamaria sp. nov., isolated from marine algae.</title>
        <authorList>
            <person name="Choi B.J."/>
            <person name="Kim J.M."/>
            <person name="Lee J.K."/>
            <person name="Choi D.G."/>
            <person name="Bayburt H."/>
            <person name="Baek J.H."/>
            <person name="Han D.M."/>
            <person name="Jeon C.O."/>
        </authorList>
    </citation>
    <scope>NUCLEOTIDE SEQUENCE [LARGE SCALE GENOMIC DNA]</scope>
    <source>
        <strain evidence="11 12">KMU-156</strain>
    </source>
</reference>
<dbReference type="InterPro" id="IPR000515">
    <property type="entry name" value="MetI-like"/>
</dbReference>
<feature type="transmembrane region" description="Helical" evidence="9">
    <location>
        <begin position="61"/>
        <end position="88"/>
    </location>
</feature>
<dbReference type="InterPro" id="IPR043429">
    <property type="entry name" value="ArtM/GltK/GlnP/TcyL/YhdX-like"/>
</dbReference>
<evidence type="ECO:0000256" key="9">
    <source>
        <dbReference type="RuleBase" id="RU363032"/>
    </source>
</evidence>
<evidence type="ECO:0000256" key="1">
    <source>
        <dbReference type="ARBA" id="ARBA00004429"/>
    </source>
</evidence>
<dbReference type="PANTHER" id="PTHR30614:SF0">
    <property type="entry name" value="L-CYSTINE TRANSPORT SYSTEM PERMEASE PROTEIN TCYL"/>
    <property type="match status" value="1"/>
</dbReference>
<dbReference type="InterPro" id="IPR010065">
    <property type="entry name" value="AA_ABC_transptr_permease_3TM"/>
</dbReference>
<evidence type="ECO:0000256" key="3">
    <source>
        <dbReference type="ARBA" id="ARBA00022448"/>
    </source>
</evidence>
<comment type="subcellular location">
    <subcellularLocation>
        <location evidence="1">Cell inner membrane</location>
        <topology evidence="1">Multi-pass membrane protein</topology>
    </subcellularLocation>
    <subcellularLocation>
        <location evidence="9">Cell membrane</location>
        <topology evidence="9">Multi-pass membrane protein</topology>
    </subcellularLocation>
</comment>
<dbReference type="CDD" id="cd06261">
    <property type="entry name" value="TM_PBP2"/>
    <property type="match status" value="1"/>
</dbReference>
<dbReference type="InterPro" id="IPR035906">
    <property type="entry name" value="MetI-like_sf"/>
</dbReference>
<feature type="transmembrane region" description="Helical" evidence="9">
    <location>
        <begin position="233"/>
        <end position="254"/>
    </location>
</feature>
<evidence type="ECO:0000256" key="5">
    <source>
        <dbReference type="ARBA" id="ARBA00022692"/>
    </source>
</evidence>
<keyword evidence="3 9" id="KW-0813">Transport</keyword>
<feature type="domain" description="ABC transmembrane type-1" evidence="10">
    <location>
        <begin position="65"/>
        <end position="258"/>
    </location>
</feature>
<evidence type="ECO:0000313" key="12">
    <source>
        <dbReference type="Proteomes" id="UP001627408"/>
    </source>
</evidence>
<keyword evidence="4" id="KW-1003">Cell membrane</keyword>
<keyword evidence="12" id="KW-1185">Reference proteome</keyword>
<proteinExistence type="inferred from homology"/>
<dbReference type="PROSITE" id="PS50928">
    <property type="entry name" value="ABC_TM1"/>
    <property type="match status" value="1"/>
</dbReference>
<evidence type="ECO:0000256" key="8">
    <source>
        <dbReference type="ARBA" id="ARBA00023136"/>
    </source>
</evidence>
<evidence type="ECO:0000259" key="10">
    <source>
        <dbReference type="PROSITE" id="PS50928"/>
    </source>
</evidence>
<dbReference type="PANTHER" id="PTHR30614">
    <property type="entry name" value="MEMBRANE COMPONENT OF AMINO ACID ABC TRANSPORTER"/>
    <property type="match status" value="1"/>
</dbReference>
<keyword evidence="7 9" id="KW-1133">Transmembrane helix</keyword>
<name>A0ABW8UW96_9RHOB</name>
<evidence type="ECO:0000256" key="6">
    <source>
        <dbReference type="ARBA" id="ARBA00022970"/>
    </source>
</evidence>
<comment type="caution">
    <text evidence="11">The sequence shown here is derived from an EMBL/GenBank/DDBJ whole genome shotgun (WGS) entry which is preliminary data.</text>
</comment>
<dbReference type="EMBL" id="JBHDIY010000002">
    <property type="protein sequence ID" value="MFL4470314.1"/>
    <property type="molecule type" value="Genomic_DNA"/>
</dbReference>
<feature type="transmembrane region" description="Helical" evidence="9">
    <location>
        <begin position="20"/>
        <end position="41"/>
    </location>
</feature>
<dbReference type="NCBIfam" id="TIGR01726">
    <property type="entry name" value="HEQRo_perm_3TM"/>
    <property type="match status" value="1"/>
</dbReference>
<dbReference type="Proteomes" id="UP001627408">
    <property type="component" value="Unassembled WGS sequence"/>
</dbReference>
<dbReference type="SUPFAM" id="SSF161098">
    <property type="entry name" value="MetI-like"/>
    <property type="match status" value="1"/>
</dbReference>
<dbReference type="Pfam" id="PF00528">
    <property type="entry name" value="BPD_transp_1"/>
    <property type="match status" value="1"/>
</dbReference>
<evidence type="ECO:0000256" key="4">
    <source>
        <dbReference type="ARBA" id="ARBA00022475"/>
    </source>
</evidence>
<keyword evidence="8 9" id="KW-0472">Membrane</keyword>
<accession>A0ABW8UW96</accession>
<feature type="transmembrane region" description="Helical" evidence="9">
    <location>
        <begin position="139"/>
        <end position="159"/>
    </location>
</feature>
<keyword evidence="6" id="KW-0029">Amino-acid transport</keyword>
<feature type="transmembrane region" description="Helical" evidence="9">
    <location>
        <begin position="100"/>
        <end position="127"/>
    </location>
</feature>
<evidence type="ECO:0000256" key="7">
    <source>
        <dbReference type="ARBA" id="ARBA00022989"/>
    </source>
</evidence>
<keyword evidence="5 9" id="KW-0812">Transmembrane</keyword>
<organism evidence="11 12">
    <name type="scientific">Tateyamaria armeniaca</name>
    <dbReference type="NCBI Taxonomy" id="2518930"/>
    <lineage>
        <taxon>Bacteria</taxon>
        <taxon>Pseudomonadati</taxon>
        <taxon>Pseudomonadota</taxon>
        <taxon>Alphaproteobacteria</taxon>
        <taxon>Rhodobacterales</taxon>
        <taxon>Roseobacteraceae</taxon>
        <taxon>Tateyamaria</taxon>
    </lineage>
</organism>
<protein>
    <submittedName>
        <fullName evidence="11">Amino acid ABC transporter permease</fullName>
    </submittedName>
</protein>
<dbReference type="RefSeq" id="WP_407592173.1">
    <property type="nucleotide sequence ID" value="NZ_JBHDIY010000002.1"/>
</dbReference>
<sequence>MTTRRAAYESRQRRRANLLAAGSTAVVLALLVFLVPLAPGWQAVKSSFFDAEIFARTFPDLANAFLINIAIFAWSVPIIAALGLAIALGRGARSPVLFPLRIFGAIYVDLFRGIPVVLLVYLVGFGIPGLGLPRPWNSPYIWGTVALVLTYSAYVAEVLRSGIESIHASQRNAAICLGLSERDTMRYVILPQAIRRVVPANMNMLVALQKDVALLSFIGPVEILRQAGIFKSLLANFTPYVAAAVIFLCVTVPATRYADYLMNRDRNART</sequence>
<gene>
    <name evidence="11" type="ORF">ACERZ8_10675</name>
</gene>
<dbReference type="Gene3D" id="1.10.3720.10">
    <property type="entry name" value="MetI-like"/>
    <property type="match status" value="1"/>
</dbReference>